<sequence>MKGPYVLANSFNLQWGRLPESRCKFPIRGNFDGPRGRFKVFTLVPELFRPIFSNVKTKRIKLRKIARKEVTNSMLRTIEYCWYIQDLITILCVFSQFVGNIDSNTSEVLAIKRAVELIHYKSTLHSQDIVIVSDSKSTVSWVNNGVFGNLNHVDMIYDIQNNMNTFLQLIVAYDSRAFNAFADSLESKGLEWKPSLPEVHVPTRHRSRATAAAGVWSSPPTLSDSDRPAVPFLFITDVQFCLDQRRSVFKRDDLRRSSLPLIFGKWTLTSSPERFVGGCFI</sequence>
<dbReference type="CDD" id="cd06222">
    <property type="entry name" value="RNase_H_like"/>
    <property type="match status" value="1"/>
</dbReference>
<evidence type="ECO:0000313" key="2">
    <source>
        <dbReference type="EMBL" id="KAI9186633.1"/>
    </source>
</evidence>
<dbReference type="InterPro" id="IPR002156">
    <property type="entry name" value="RNaseH_domain"/>
</dbReference>
<dbReference type="GO" id="GO:0003676">
    <property type="term" value="F:nucleic acid binding"/>
    <property type="evidence" value="ECO:0007669"/>
    <property type="project" value="InterPro"/>
</dbReference>
<protein>
    <recommendedName>
        <fullName evidence="1">RNase H type-1 domain-containing protein</fullName>
    </recommendedName>
</protein>
<comment type="caution">
    <text evidence="2">The sequence shown here is derived from an EMBL/GenBank/DDBJ whole genome shotgun (WGS) entry which is preliminary data.</text>
</comment>
<accession>A0AAD5NXT7</accession>
<dbReference type="EMBL" id="JAJSOW010000100">
    <property type="protein sequence ID" value="KAI9186633.1"/>
    <property type="molecule type" value="Genomic_DNA"/>
</dbReference>
<keyword evidence="3" id="KW-1185">Reference proteome</keyword>
<evidence type="ECO:0000259" key="1">
    <source>
        <dbReference type="Pfam" id="PF13456"/>
    </source>
</evidence>
<gene>
    <name evidence="2" type="ORF">LWI28_019244</name>
</gene>
<dbReference type="InterPro" id="IPR012337">
    <property type="entry name" value="RNaseH-like_sf"/>
</dbReference>
<evidence type="ECO:0000313" key="3">
    <source>
        <dbReference type="Proteomes" id="UP001064489"/>
    </source>
</evidence>
<dbReference type="InterPro" id="IPR044730">
    <property type="entry name" value="RNase_H-like_dom_plant"/>
</dbReference>
<dbReference type="AlphaFoldDB" id="A0AAD5NXT7"/>
<dbReference type="Pfam" id="PF13456">
    <property type="entry name" value="RVT_3"/>
    <property type="match status" value="1"/>
</dbReference>
<name>A0AAD5NXT7_ACENE</name>
<reference evidence="2" key="2">
    <citation type="submission" date="2023-02" db="EMBL/GenBank/DDBJ databases">
        <authorList>
            <person name="Swenson N.G."/>
            <person name="Wegrzyn J.L."/>
            <person name="Mcevoy S.L."/>
        </authorList>
    </citation>
    <scope>NUCLEOTIDE SEQUENCE</scope>
    <source>
        <strain evidence="2">91603</strain>
        <tissue evidence="2">Leaf</tissue>
    </source>
</reference>
<dbReference type="Gene3D" id="3.30.420.10">
    <property type="entry name" value="Ribonuclease H-like superfamily/Ribonuclease H"/>
    <property type="match status" value="1"/>
</dbReference>
<dbReference type="InterPro" id="IPR036397">
    <property type="entry name" value="RNaseH_sf"/>
</dbReference>
<proteinExistence type="predicted"/>
<organism evidence="2 3">
    <name type="scientific">Acer negundo</name>
    <name type="common">Box elder</name>
    <dbReference type="NCBI Taxonomy" id="4023"/>
    <lineage>
        <taxon>Eukaryota</taxon>
        <taxon>Viridiplantae</taxon>
        <taxon>Streptophyta</taxon>
        <taxon>Embryophyta</taxon>
        <taxon>Tracheophyta</taxon>
        <taxon>Spermatophyta</taxon>
        <taxon>Magnoliopsida</taxon>
        <taxon>eudicotyledons</taxon>
        <taxon>Gunneridae</taxon>
        <taxon>Pentapetalae</taxon>
        <taxon>rosids</taxon>
        <taxon>malvids</taxon>
        <taxon>Sapindales</taxon>
        <taxon>Sapindaceae</taxon>
        <taxon>Hippocastanoideae</taxon>
        <taxon>Acereae</taxon>
        <taxon>Acer</taxon>
    </lineage>
</organism>
<dbReference type="SUPFAM" id="SSF53098">
    <property type="entry name" value="Ribonuclease H-like"/>
    <property type="match status" value="1"/>
</dbReference>
<dbReference type="GO" id="GO:0004523">
    <property type="term" value="F:RNA-DNA hybrid ribonuclease activity"/>
    <property type="evidence" value="ECO:0007669"/>
    <property type="project" value="InterPro"/>
</dbReference>
<reference evidence="2" key="1">
    <citation type="journal article" date="2022" name="Plant J.">
        <title>Strategies of tolerance reflected in two North American maple genomes.</title>
        <authorList>
            <person name="McEvoy S.L."/>
            <person name="Sezen U.U."/>
            <person name="Trouern-Trend A."/>
            <person name="McMahon S.M."/>
            <person name="Schaberg P.G."/>
            <person name="Yang J."/>
            <person name="Wegrzyn J.L."/>
            <person name="Swenson N.G."/>
        </authorList>
    </citation>
    <scope>NUCLEOTIDE SEQUENCE</scope>
    <source>
        <strain evidence="2">91603</strain>
    </source>
</reference>
<feature type="domain" description="RNase H type-1" evidence="1">
    <location>
        <begin position="92"/>
        <end position="185"/>
    </location>
</feature>
<dbReference type="Proteomes" id="UP001064489">
    <property type="component" value="Chromosome 3"/>
</dbReference>